<name>W2QDA0_PHYN3</name>
<evidence type="ECO:0000256" key="1">
    <source>
        <dbReference type="ARBA" id="ARBA00004613"/>
    </source>
</evidence>
<reference evidence="7" key="1">
    <citation type="submission" date="2011-12" db="EMBL/GenBank/DDBJ databases">
        <authorList>
            <consortium name="The Broad Institute Genome Sequencing Platform"/>
            <person name="Russ C."/>
            <person name="Tyler B."/>
            <person name="Panabieres F."/>
            <person name="Shan W."/>
            <person name="Tripathy S."/>
            <person name="Grunwald N."/>
            <person name="Machado M."/>
            <person name="Young S.K."/>
            <person name="Zeng Q."/>
            <person name="Gargeya S."/>
            <person name="Fitzgerald M."/>
            <person name="Haas B."/>
            <person name="Abouelleil A."/>
            <person name="Alvarado L."/>
            <person name="Arachchi H.M."/>
            <person name="Berlin A."/>
            <person name="Chapman S.B."/>
            <person name="Gearin G."/>
            <person name="Goldberg J."/>
            <person name="Griggs A."/>
            <person name="Gujja S."/>
            <person name="Hansen M."/>
            <person name="Heiman D."/>
            <person name="Howarth C."/>
            <person name="Larimer J."/>
            <person name="Lui A."/>
            <person name="MacDonald P.J.P."/>
            <person name="McCowen C."/>
            <person name="Montmayeur A."/>
            <person name="Murphy C."/>
            <person name="Neiman D."/>
            <person name="Pearson M."/>
            <person name="Priest M."/>
            <person name="Roberts A."/>
            <person name="Saif S."/>
            <person name="Shea T."/>
            <person name="Sisk P."/>
            <person name="Stolte C."/>
            <person name="Sykes S."/>
            <person name="Wortman J."/>
            <person name="Nusbaum C."/>
            <person name="Birren B."/>
        </authorList>
    </citation>
    <scope>NUCLEOTIDE SEQUENCE [LARGE SCALE GENOMIC DNA]</scope>
    <source>
        <strain evidence="7">INRA-310</strain>
    </source>
</reference>
<evidence type="ECO:0000313" key="7">
    <source>
        <dbReference type="Proteomes" id="UP000018817"/>
    </source>
</evidence>
<reference evidence="6 7" key="2">
    <citation type="submission" date="2013-11" db="EMBL/GenBank/DDBJ databases">
        <title>The Genome Sequence of Phytophthora parasitica INRA-310.</title>
        <authorList>
            <consortium name="The Broad Institute Genomics Platform"/>
            <person name="Russ C."/>
            <person name="Tyler B."/>
            <person name="Panabieres F."/>
            <person name="Shan W."/>
            <person name="Tripathy S."/>
            <person name="Grunwald N."/>
            <person name="Machado M."/>
            <person name="Johnson C.S."/>
            <person name="Arredondo F."/>
            <person name="Hong C."/>
            <person name="Coffey M."/>
            <person name="Young S.K."/>
            <person name="Zeng Q."/>
            <person name="Gargeya S."/>
            <person name="Fitzgerald M."/>
            <person name="Abouelleil A."/>
            <person name="Alvarado L."/>
            <person name="Chapman S.B."/>
            <person name="Gainer-Dewar J."/>
            <person name="Goldberg J."/>
            <person name="Griggs A."/>
            <person name="Gujja S."/>
            <person name="Hansen M."/>
            <person name="Howarth C."/>
            <person name="Imamovic A."/>
            <person name="Ireland A."/>
            <person name="Larimer J."/>
            <person name="McCowan C."/>
            <person name="Murphy C."/>
            <person name="Pearson M."/>
            <person name="Poon T.W."/>
            <person name="Priest M."/>
            <person name="Roberts A."/>
            <person name="Saif S."/>
            <person name="Shea T."/>
            <person name="Sykes S."/>
            <person name="Wortman J."/>
            <person name="Nusbaum C."/>
            <person name="Birren B."/>
        </authorList>
    </citation>
    <scope>NUCLEOTIDE SEQUENCE [LARGE SCALE GENOMIC DNA]</scope>
    <source>
        <strain evidence="6 7">INRA-310</strain>
    </source>
</reference>
<dbReference type="Proteomes" id="UP000018817">
    <property type="component" value="Unassembled WGS sequence"/>
</dbReference>
<gene>
    <name evidence="6" type="ORF">PPTG_09894</name>
</gene>
<dbReference type="Pfam" id="PF16810">
    <property type="entry name" value="RXLR"/>
    <property type="match status" value="1"/>
</dbReference>
<dbReference type="EMBL" id="KI669581">
    <property type="protein sequence ID" value="ETN10826.1"/>
    <property type="molecule type" value="Genomic_DNA"/>
</dbReference>
<proteinExistence type="inferred from homology"/>
<comment type="subcellular location">
    <subcellularLocation>
        <location evidence="1 5">Secreted</location>
    </subcellularLocation>
</comment>
<comment type="function">
    <text evidence="5">Effector that suppresses plant defense responses during pathogen infection.</text>
</comment>
<keyword evidence="4 5" id="KW-0732">Signal</keyword>
<feature type="signal peptide" evidence="5">
    <location>
        <begin position="1"/>
        <end position="23"/>
    </location>
</feature>
<evidence type="ECO:0000313" key="6">
    <source>
        <dbReference type="EMBL" id="ETN10826.1"/>
    </source>
</evidence>
<comment type="similarity">
    <text evidence="2 5">Belongs to the RxLR effector family.</text>
</comment>
<protein>
    <recommendedName>
        <fullName evidence="5">RxLR effector protein</fullName>
    </recommendedName>
</protein>
<dbReference type="PROSITE" id="PS51257">
    <property type="entry name" value="PROKAR_LIPOPROTEIN"/>
    <property type="match status" value="1"/>
</dbReference>
<evidence type="ECO:0000256" key="5">
    <source>
        <dbReference type="RuleBase" id="RU367124"/>
    </source>
</evidence>
<dbReference type="GeneID" id="20179567"/>
<organism evidence="6 7">
    <name type="scientific">Phytophthora nicotianae (strain INRA-310)</name>
    <name type="common">Phytophthora parasitica</name>
    <dbReference type="NCBI Taxonomy" id="761204"/>
    <lineage>
        <taxon>Eukaryota</taxon>
        <taxon>Sar</taxon>
        <taxon>Stramenopiles</taxon>
        <taxon>Oomycota</taxon>
        <taxon>Peronosporomycetes</taxon>
        <taxon>Peronosporales</taxon>
        <taxon>Peronosporaceae</taxon>
        <taxon>Phytophthora</taxon>
    </lineage>
</organism>
<feature type="chain" id="PRO_5028520390" description="RxLR effector protein" evidence="5">
    <location>
        <begin position="24"/>
        <end position="153"/>
    </location>
</feature>
<dbReference type="VEuPathDB" id="FungiDB:PPTG_09894"/>
<evidence type="ECO:0000256" key="3">
    <source>
        <dbReference type="ARBA" id="ARBA00022525"/>
    </source>
</evidence>
<dbReference type="GO" id="GO:0005576">
    <property type="term" value="C:extracellular region"/>
    <property type="evidence" value="ECO:0007669"/>
    <property type="project" value="UniProtKB-SubCell"/>
</dbReference>
<dbReference type="RefSeq" id="XP_008903931.1">
    <property type="nucleotide sequence ID" value="XM_008905683.1"/>
</dbReference>
<keyword evidence="3 5" id="KW-0964">Secreted</keyword>
<evidence type="ECO:0000256" key="4">
    <source>
        <dbReference type="ARBA" id="ARBA00022729"/>
    </source>
</evidence>
<dbReference type="OrthoDB" id="123200at2759"/>
<dbReference type="InterPro" id="IPR031825">
    <property type="entry name" value="RXLR"/>
</dbReference>
<evidence type="ECO:0000256" key="2">
    <source>
        <dbReference type="ARBA" id="ARBA00010400"/>
    </source>
</evidence>
<accession>W2QDA0</accession>
<comment type="domain">
    <text evidence="5">The RxLR-dEER motif acts to carry the protein into the host cell cytoplasm through binding to cell surface phosphatidylinositol-3-phosphate.</text>
</comment>
<dbReference type="AlphaFoldDB" id="W2QDA0"/>
<dbReference type="OMA" id="PIFKMEM"/>
<sequence length="153" mass="17132">MRLSCVLLIAVVVLLSSCDDTSANNTGQALKTKTMESGDALVPDTTQRLLRTQQISGTDAVASNDEERAPLSLKNLLNVVRFKAATNDFARSNLDKMLSDPIFKMEMFQRWNAKYSADKVIRILDISKTKNIPYGAMLQEFLNTYGRRPIKTQ</sequence>